<comment type="caution">
    <text evidence="2">The sequence shown here is derived from an EMBL/GenBank/DDBJ whole genome shotgun (WGS) entry which is preliminary data.</text>
</comment>
<evidence type="ECO:0000256" key="1">
    <source>
        <dbReference type="SAM" id="Phobius"/>
    </source>
</evidence>
<proteinExistence type="predicted"/>
<keyword evidence="1" id="KW-1133">Transmembrane helix</keyword>
<sequence>MVGEPYMSNYTVNIFTIPSYIFCTNMNGITCLWVLTPFKVGMRRTKFHFRSQSNNFSIYFKCGLFVLYVYDEIETYHITVTMLLLVDHILKDALLNLVLLTRILGCLPLELKPEKSLLSEVTLSEPDAILQTLLEPLKLPRSFRLSLNLLESPEAKVEVGEYDLDDPKPPLPLPPLPLKFFLNKKKTIPKFDIKSKKKTIPKGTELGSELDKITD</sequence>
<feature type="transmembrane region" description="Helical" evidence="1">
    <location>
        <begin position="12"/>
        <end position="35"/>
    </location>
</feature>
<keyword evidence="1" id="KW-0472">Membrane</keyword>
<protein>
    <submittedName>
        <fullName evidence="2">Uncharacterized protein</fullName>
    </submittedName>
</protein>
<evidence type="ECO:0000313" key="2">
    <source>
        <dbReference type="EMBL" id="KAB7495544.1"/>
    </source>
</evidence>
<dbReference type="AlphaFoldDB" id="A0A5N5SN84"/>
<gene>
    <name evidence="2" type="ORF">Anas_11597</name>
</gene>
<keyword evidence="3" id="KW-1185">Reference proteome</keyword>
<keyword evidence="1" id="KW-0812">Transmembrane</keyword>
<dbReference type="Proteomes" id="UP000326759">
    <property type="component" value="Unassembled WGS sequence"/>
</dbReference>
<dbReference type="EMBL" id="SEYY01022444">
    <property type="protein sequence ID" value="KAB7495544.1"/>
    <property type="molecule type" value="Genomic_DNA"/>
</dbReference>
<name>A0A5N5SN84_9CRUS</name>
<accession>A0A5N5SN84</accession>
<reference evidence="2 3" key="1">
    <citation type="journal article" date="2019" name="PLoS Biol.">
        <title>Sex chromosomes control vertical transmission of feminizing Wolbachia symbionts in an isopod.</title>
        <authorList>
            <person name="Becking T."/>
            <person name="Chebbi M.A."/>
            <person name="Giraud I."/>
            <person name="Moumen B."/>
            <person name="Laverre T."/>
            <person name="Caubet Y."/>
            <person name="Peccoud J."/>
            <person name="Gilbert C."/>
            <person name="Cordaux R."/>
        </authorList>
    </citation>
    <scope>NUCLEOTIDE SEQUENCE [LARGE SCALE GENOMIC DNA]</scope>
    <source>
        <strain evidence="2">ANa2</strain>
        <tissue evidence="2">Whole body excluding digestive tract and cuticle</tissue>
    </source>
</reference>
<evidence type="ECO:0000313" key="3">
    <source>
        <dbReference type="Proteomes" id="UP000326759"/>
    </source>
</evidence>
<organism evidence="2 3">
    <name type="scientific">Armadillidium nasatum</name>
    <dbReference type="NCBI Taxonomy" id="96803"/>
    <lineage>
        <taxon>Eukaryota</taxon>
        <taxon>Metazoa</taxon>
        <taxon>Ecdysozoa</taxon>
        <taxon>Arthropoda</taxon>
        <taxon>Crustacea</taxon>
        <taxon>Multicrustacea</taxon>
        <taxon>Malacostraca</taxon>
        <taxon>Eumalacostraca</taxon>
        <taxon>Peracarida</taxon>
        <taxon>Isopoda</taxon>
        <taxon>Oniscidea</taxon>
        <taxon>Crinocheta</taxon>
        <taxon>Armadillidiidae</taxon>
        <taxon>Armadillidium</taxon>
    </lineage>
</organism>